<dbReference type="PROSITE" id="PS50005">
    <property type="entry name" value="TPR"/>
    <property type="match status" value="1"/>
</dbReference>
<reference evidence="3" key="1">
    <citation type="submission" date="2021-02" db="EMBL/GenBank/DDBJ databases">
        <authorList>
            <person name="Nowell W R."/>
        </authorList>
    </citation>
    <scope>NUCLEOTIDE SEQUENCE</scope>
</reference>
<dbReference type="SMART" id="SM00028">
    <property type="entry name" value="TPR"/>
    <property type="match status" value="2"/>
</dbReference>
<dbReference type="EMBL" id="CAJNOR010001086">
    <property type="protein sequence ID" value="CAF1072138.1"/>
    <property type="molecule type" value="Genomic_DNA"/>
</dbReference>
<evidence type="ECO:0000313" key="4">
    <source>
        <dbReference type="Proteomes" id="UP000663828"/>
    </source>
</evidence>
<evidence type="ECO:0000313" key="3">
    <source>
        <dbReference type="EMBL" id="CAF1124655.1"/>
    </source>
</evidence>
<feature type="repeat" description="TPR" evidence="1">
    <location>
        <begin position="507"/>
        <end position="540"/>
    </location>
</feature>
<dbReference type="Pfam" id="PF13424">
    <property type="entry name" value="TPR_12"/>
    <property type="match status" value="1"/>
</dbReference>
<dbReference type="EMBL" id="CAJNOJ010000107">
    <property type="protein sequence ID" value="CAF1124655.1"/>
    <property type="molecule type" value="Genomic_DNA"/>
</dbReference>
<name>A0A814QV11_ADIRI</name>
<evidence type="ECO:0000256" key="1">
    <source>
        <dbReference type="PROSITE-ProRule" id="PRU00339"/>
    </source>
</evidence>
<dbReference type="OrthoDB" id="9977018at2759"/>
<dbReference type="InterPro" id="IPR011990">
    <property type="entry name" value="TPR-like_helical_dom_sf"/>
</dbReference>
<protein>
    <submittedName>
        <fullName evidence="3">Uncharacterized protein</fullName>
    </submittedName>
</protein>
<accession>A0A814QV11</accession>
<dbReference type="AlphaFoldDB" id="A0A814QV11"/>
<keyword evidence="4" id="KW-1185">Reference proteome</keyword>
<keyword evidence="1" id="KW-0802">TPR repeat</keyword>
<dbReference type="Gene3D" id="1.25.40.10">
    <property type="entry name" value="Tetratricopeptide repeat domain"/>
    <property type="match status" value="1"/>
</dbReference>
<comment type="caution">
    <text evidence="3">The sequence shown here is derived from an EMBL/GenBank/DDBJ whole genome shotgun (WGS) entry which is preliminary data.</text>
</comment>
<dbReference type="SUPFAM" id="SSF48452">
    <property type="entry name" value="TPR-like"/>
    <property type="match status" value="1"/>
</dbReference>
<proteinExistence type="predicted"/>
<dbReference type="Proteomes" id="UP000663828">
    <property type="component" value="Unassembled WGS sequence"/>
</dbReference>
<organism evidence="3 5">
    <name type="scientific">Adineta ricciae</name>
    <name type="common">Rotifer</name>
    <dbReference type="NCBI Taxonomy" id="249248"/>
    <lineage>
        <taxon>Eukaryota</taxon>
        <taxon>Metazoa</taxon>
        <taxon>Spiralia</taxon>
        <taxon>Gnathifera</taxon>
        <taxon>Rotifera</taxon>
        <taxon>Eurotatoria</taxon>
        <taxon>Bdelloidea</taxon>
        <taxon>Adinetida</taxon>
        <taxon>Adinetidae</taxon>
        <taxon>Adineta</taxon>
    </lineage>
</organism>
<sequence>MGCSETKSVSTIEQVSSMENSRELRPIENHILICLVNASTSAMIKNIAKNLRQIICTIKIFSDANKCMKFIESITEEKIFLIITPEMDPAIRSVYYLSQLERIYAFYGSPSHMIGTDDENIQKKNFSNIDKLCEQLERDVKLCSLDLLNIIVVPAEAQQISPDSTSRKQVAMFLCTQLVKQIAVRIKFENNHKSVFVDFCRTHYEQMNEQMNDIDDFDKNYRPKSVLLWMTKPSFVSRMLHRVLRTYEIDVIYKMGFIIKHIHTQLTLLHENIPAVLKNNIAVYRSKSLSNAEFDTLIKKNCDGLLSFSNFITATIHREKAVDFLRHRVMAHPKMIAVLFEIYFEATDRSAGNVCAVLNNSNSIIEPEDETICFTMGTVFRIKSIVEETLDQSMNIWIVRLTFVDDSDQYFCRLTEPLRSNDVETNPLSYLGKLLIEMGACDRAERFYLDLLSDPSVYGQPRRLARLHNGLGVIFTFKGEHLKALAHYETSLKTSLDYMTPDHPDLAPIYKLMGDSCFNNQNYAQALQHYERSIQLVNNQSKQQVDHSFIDNLKNSIDKTKQLLA</sequence>
<evidence type="ECO:0000313" key="2">
    <source>
        <dbReference type="EMBL" id="CAF1072138.1"/>
    </source>
</evidence>
<gene>
    <name evidence="3" type="ORF">EDS130_LOCUS21242</name>
    <name evidence="2" type="ORF">XAT740_LOCUS16871</name>
</gene>
<dbReference type="SUPFAM" id="SSF56399">
    <property type="entry name" value="ADP-ribosylation"/>
    <property type="match status" value="1"/>
</dbReference>
<dbReference type="InterPro" id="IPR019734">
    <property type="entry name" value="TPR_rpt"/>
</dbReference>
<evidence type="ECO:0000313" key="5">
    <source>
        <dbReference type="Proteomes" id="UP000663852"/>
    </source>
</evidence>
<dbReference type="Proteomes" id="UP000663852">
    <property type="component" value="Unassembled WGS sequence"/>
</dbReference>